<keyword evidence="3" id="KW-1185">Reference proteome</keyword>
<accession>A0AAW6U5E6</accession>
<protein>
    <recommendedName>
        <fullName evidence="4">Lipoprotein</fullName>
    </recommendedName>
</protein>
<evidence type="ECO:0000313" key="2">
    <source>
        <dbReference type="EMBL" id="MDI6453127.1"/>
    </source>
</evidence>
<keyword evidence="1" id="KW-0732">Signal</keyword>
<reference evidence="2" key="1">
    <citation type="submission" date="2023-05" db="EMBL/GenBank/DDBJ databases">
        <title>Mariniplasma microaerophilum sp. nov., a novel anaerobic mollicute isolated from terrestrial mud volcano, Taman Peninsula, Russia.</title>
        <authorList>
            <person name="Khomyakova M.A."/>
            <person name="Merkel A.Y."/>
            <person name="Slobodkin A.I."/>
        </authorList>
    </citation>
    <scope>NUCLEOTIDE SEQUENCE</scope>
    <source>
        <strain evidence="2">M4Ah</strain>
    </source>
</reference>
<dbReference type="RefSeq" id="WP_282839556.1">
    <property type="nucleotide sequence ID" value="NZ_JASCXW010000018.1"/>
</dbReference>
<name>A0AAW6U5E6_9MOLU</name>
<comment type="caution">
    <text evidence="2">The sequence shown here is derived from an EMBL/GenBank/DDBJ whole genome shotgun (WGS) entry which is preliminary data.</text>
</comment>
<evidence type="ECO:0000256" key="1">
    <source>
        <dbReference type="SAM" id="SignalP"/>
    </source>
</evidence>
<feature type="signal peptide" evidence="1">
    <location>
        <begin position="1"/>
        <end position="21"/>
    </location>
</feature>
<dbReference type="Proteomes" id="UP001431532">
    <property type="component" value="Unassembled WGS sequence"/>
</dbReference>
<evidence type="ECO:0008006" key="4">
    <source>
        <dbReference type="Google" id="ProtNLM"/>
    </source>
</evidence>
<dbReference type="EMBL" id="JASCXW010000018">
    <property type="protein sequence ID" value="MDI6453127.1"/>
    <property type="molecule type" value="Genomic_DNA"/>
</dbReference>
<proteinExistence type="predicted"/>
<dbReference type="AlphaFoldDB" id="A0AAW6U5E6"/>
<gene>
    <name evidence="2" type="ORF">QJ521_06100</name>
</gene>
<evidence type="ECO:0000313" key="3">
    <source>
        <dbReference type="Proteomes" id="UP001431532"/>
    </source>
</evidence>
<feature type="chain" id="PRO_5043936133" description="Lipoprotein" evidence="1">
    <location>
        <begin position="22"/>
        <end position="154"/>
    </location>
</feature>
<dbReference type="PROSITE" id="PS51257">
    <property type="entry name" value="PROKAR_LIPOPROTEIN"/>
    <property type="match status" value="1"/>
</dbReference>
<organism evidence="2 3">
    <name type="scientific">Peloplasma aerotolerans</name>
    <dbReference type="NCBI Taxonomy" id="3044389"/>
    <lineage>
        <taxon>Bacteria</taxon>
        <taxon>Bacillati</taxon>
        <taxon>Mycoplasmatota</taxon>
        <taxon>Mollicutes</taxon>
        <taxon>Acholeplasmatales</taxon>
        <taxon>Acholeplasmataceae</taxon>
        <taxon>Peloplasma</taxon>
    </lineage>
</organism>
<sequence>MKKILLGIILSIMVFGLIACAQTEEPTETDSENYDIFRLLIEAEDLSGMSNQTKTVIRTPGSLNLPTEYQGVQILYSSRNKDIIDDNGVVTQPNECWIESRDQQGIAKEEFENLNDNWPIVIDVTMTYQGQVRTAKLLFVVAPAEGYTCNKYLG</sequence>